<sequence>MALQTSKVNAYCSNIRQLASRLRILSVQPAVERTVFEPIQKDAGALGGNKQFPFAGNVTSQAAYKNIQAEAELIQPTKEVTEKPLNEFKVNVSDATEKNIELKVVACPDEMKKKAGELFPNQNVDALSVLNVTQKTQHDMSVWNANMEVEWMALSSGFVESAKAACDVLNSFGYWADFIDPSTGKPYLSKTETNATLNVTDEEYRSLGFEVTDMVCCKILAHKIWGKMVFVGTIFTNAPVDSHAVNAILAKAKVE</sequence>
<dbReference type="GO" id="GO:0005739">
    <property type="term" value="C:mitochondrion"/>
    <property type="evidence" value="ECO:0007669"/>
    <property type="project" value="TreeGrafter"/>
</dbReference>
<dbReference type="AlphaFoldDB" id="F1LER5"/>
<dbReference type="PANTHER" id="PTHR13192:SF3">
    <property type="entry name" value="COBALAMIN TRAFFICKING PROTEIN CBLD"/>
    <property type="match status" value="1"/>
</dbReference>
<evidence type="ECO:0000313" key="1">
    <source>
        <dbReference type="EMBL" id="ADY48619.1"/>
    </source>
</evidence>
<dbReference type="Pfam" id="PF10229">
    <property type="entry name" value="MMADHC"/>
    <property type="match status" value="1"/>
</dbReference>
<feature type="non-terminal residue" evidence="1">
    <location>
        <position position="255"/>
    </location>
</feature>
<reference evidence="1" key="1">
    <citation type="journal article" date="2011" name="Genome Res.">
        <title>Deep small RNA sequencing from the nematode Ascaris reveals conservation, functional diversification, and novel developmental profiles.</title>
        <authorList>
            <person name="Wang J."/>
            <person name="Czech B."/>
            <person name="Crunk A."/>
            <person name="Wallace A."/>
            <person name="Mitreva M."/>
            <person name="Hannon G.J."/>
            <person name="Davis R.E."/>
        </authorList>
    </citation>
    <scope>NUCLEOTIDE SEQUENCE</scope>
</reference>
<dbReference type="PANTHER" id="PTHR13192">
    <property type="entry name" value="MY011 PROTEIN"/>
    <property type="match status" value="1"/>
</dbReference>
<organism evidence="1">
    <name type="scientific">Ascaris suum</name>
    <name type="common">Pig roundworm</name>
    <name type="synonym">Ascaris lumbricoides</name>
    <dbReference type="NCBI Taxonomy" id="6253"/>
    <lineage>
        <taxon>Eukaryota</taxon>
        <taxon>Metazoa</taxon>
        <taxon>Ecdysozoa</taxon>
        <taxon>Nematoda</taxon>
        <taxon>Chromadorea</taxon>
        <taxon>Rhabditida</taxon>
        <taxon>Spirurina</taxon>
        <taxon>Ascaridomorpha</taxon>
        <taxon>Ascaridoidea</taxon>
        <taxon>Ascarididae</taxon>
        <taxon>Ascaris</taxon>
    </lineage>
</organism>
<dbReference type="EMBL" id="JI181493">
    <property type="protein sequence ID" value="ADY48619.1"/>
    <property type="molecule type" value="mRNA"/>
</dbReference>
<protein>
    <submittedName>
        <fullName evidence="1">Methylmalonic aciduria and homocystinuria type D</fullName>
    </submittedName>
</protein>
<accession>F1LER5</accession>
<proteinExistence type="evidence at transcript level"/>
<dbReference type="InterPro" id="IPR019362">
    <property type="entry name" value="MMADHC"/>
</dbReference>
<name>F1LER5_ASCSU</name>
<dbReference type="GO" id="GO:0009235">
    <property type="term" value="P:cobalamin metabolic process"/>
    <property type="evidence" value="ECO:0007669"/>
    <property type="project" value="InterPro"/>
</dbReference>